<dbReference type="AlphaFoldDB" id="A0AAD8IG25"/>
<comment type="caution">
    <text evidence="1">The sequence shown here is derived from an EMBL/GenBank/DDBJ whole genome shotgun (WGS) entry which is preliminary data.</text>
</comment>
<dbReference type="CDD" id="cd09272">
    <property type="entry name" value="RNase_HI_RT_Ty1"/>
    <property type="match status" value="1"/>
</dbReference>
<evidence type="ECO:0000313" key="1">
    <source>
        <dbReference type="EMBL" id="KAK1383803.1"/>
    </source>
</evidence>
<reference evidence="1" key="1">
    <citation type="submission" date="2023-02" db="EMBL/GenBank/DDBJ databases">
        <title>Genome of toxic invasive species Heracleum sosnowskyi carries increased number of genes despite the absence of recent whole-genome duplications.</title>
        <authorList>
            <person name="Schelkunov M."/>
            <person name="Shtratnikova V."/>
            <person name="Makarenko M."/>
            <person name="Klepikova A."/>
            <person name="Omelchenko D."/>
            <person name="Novikova G."/>
            <person name="Obukhova E."/>
            <person name="Bogdanov V."/>
            <person name="Penin A."/>
            <person name="Logacheva M."/>
        </authorList>
    </citation>
    <scope>NUCLEOTIDE SEQUENCE</scope>
    <source>
        <strain evidence="1">Hsosn_3</strain>
        <tissue evidence="1">Leaf</tissue>
    </source>
</reference>
<protein>
    <submittedName>
        <fullName evidence="1">Zinc finger, CCHC-type</fullName>
    </submittedName>
</protein>
<dbReference type="PANTHER" id="PTHR11439:SF496">
    <property type="entry name" value="RNA-DIRECTED DNA POLYMERASE"/>
    <property type="match status" value="1"/>
</dbReference>
<organism evidence="1 2">
    <name type="scientific">Heracleum sosnowskyi</name>
    <dbReference type="NCBI Taxonomy" id="360622"/>
    <lineage>
        <taxon>Eukaryota</taxon>
        <taxon>Viridiplantae</taxon>
        <taxon>Streptophyta</taxon>
        <taxon>Embryophyta</taxon>
        <taxon>Tracheophyta</taxon>
        <taxon>Spermatophyta</taxon>
        <taxon>Magnoliopsida</taxon>
        <taxon>eudicotyledons</taxon>
        <taxon>Gunneridae</taxon>
        <taxon>Pentapetalae</taxon>
        <taxon>asterids</taxon>
        <taxon>campanulids</taxon>
        <taxon>Apiales</taxon>
        <taxon>Apiaceae</taxon>
        <taxon>Apioideae</taxon>
        <taxon>apioid superclade</taxon>
        <taxon>Tordylieae</taxon>
        <taxon>Tordyliinae</taxon>
        <taxon>Heracleum</taxon>
    </lineage>
</organism>
<name>A0AAD8IG25_9APIA</name>
<gene>
    <name evidence="1" type="ORF">POM88_021538</name>
</gene>
<dbReference type="EMBL" id="JAUIZM010000005">
    <property type="protein sequence ID" value="KAK1383803.1"/>
    <property type="molecule type" value="Genomic_DNA"/>
</dbReference>
<dbReference type="Proteomes" id="UP001237642">
    <property type="component" value="Unassembled WGS sequence"/>
</dbReference>
<dbReference type="PANTHER" id="PTHR11439">
    <property type="entry name" value="GAG-POL-RELATED RETROTRANSPOSON"/>
    <property type="match status" value="1"/>
</dbReference>
<sequence>MENSKRGLILMSHGVSLSEKMSPKTPEERERISKIPYASAIGSIKYAMLCTRHDIAHSISLTSRYQSDPGEDHWKEVKNILNIDSKSMSGYVFTLKDGAISWKSSKQPTTADSTAEAEFIDASDAAKLFCGAFF</sequence>
<keyword evidence="2" id="KW-1185">Reference proteome</keyword>
<accession>A0AAD8IG25</accession>
<proteinExistence type="predicted"/>
<evidence type="ECO:0000313" key="2">
    <source>
        <dbReference type="Proteomes" id="UP001237642"/>
    </source>
</evidence>
<reference evidence="1" key="2">
    <citation type="submission" date="2023-05" db="EMBL/GenBank/DDBJ databases">
        <authorList>
            <person name="Schelkunov M.I."/>
        </authorList>
    </citation>
    <scope>NUCLEOTIDE SEQUENCE</scope>
    <source>
        <strain evidence="1">Hsosn_3</strain>
        <tissue evidence="1">Leaf</tissue>
    </source>
</reference>